<sequence length="676" mass="75617">MDTLTVGAVPAPGAARKESLAVAMPTIADLKAEQERRVKATSASSWPNYKTALAKFMQATGLSDSSPLVPGMTLAFKDNLRVLIEENPLNLASATLLGMKSRLVDWHQTAVQMAAVAAATESGSFSAYLKALIAKTGKSQNEVARQANIPLGTFGRWCTGWAVPSPYGLKGQAHKTMPQLKRLDAVFGLPEGTVLSQLHRWEVVEVASSRRAMPTAAVADARNLTAVPLRLQELPPGIEDVMERHLRFKTERFPGYTGDGKPMRRSKKAKWRMIGDECATADLFRDVVTTFFGWLTLPSSKAAAADYIRRHTRYPLTPEEVAELVPSYTGKGYAPDQLDFCQITEPPLVSEFLEWRTKRTGGESGQSALVMGHIRALIRPDYGFLWQYPEAAWKHMGWEPVDGRQPSQSAIYQERMKEWQAVCAERHTVLGDMAAEVGNSRKSRDPKVLLRPIVDHPDPLSILSSIIRRHELDRPIANEGTKMKAMWFRDQLLLRMMVSNPLRNRNYREMTWRPDNTGNLYKRSGGSWRLRFAPENFKNERGAAKSAYDVEILPELWARIEEYVEVHRPALLGDRRIDNVFVTIKGTAFTEWTLSDAIYRATHRYQTVIPEAAGFRSHAIRHIAATAWLKANPGDYLTVALILHDKLETVMENYAHLKAGDGLARYGSWIGGKLGG</sequence>
<organism evidence="3 4">
    <name type="scientific">Azospirillum aestuarii</name>
    <dbReference type="NCBI Taxonomy" id="2802052"/>
    <lineage>
        <taxon>Bacteria</taxon>
        <taxon>Pseudomonadati</taxon>
        <taxon>Pseudomonadota</taxon>
        <taxon>Alphaproteobacteria</taxon>
        <taxon>Rhodospirillales</taxon>
        <taxon>Azospirillaceae</taxon>
        <taxon>Azospirillum</taxon>
    </lineage>
</organism>
<dbReference type="Proteomes" id="UP000654452">
    <property type="component" value="Unassembled WGS sequence"/>
</dbReference>
<evidence type="ECO:0000256" key="1">
    <source>
        <dbReference type="ARBA" id="ARBA00023172"/>
    </source>
</evidence>
<dbReference type="InterPro" id="IPR010982">
    <property type="entry name" value="Lambda_DNA-bd_dom_sf"/>
</dbReference>
<dbReference type="InterPro" id="IPR011010">
    <property type="entry name" value="DNA_brk_join_enz"/>
</dbReference>
<dbReference type="SUPFAM" id="SSF56349">
    <property type="entry name" value="DNA breaking-rejoining enzymes"/>
    <property type="match status" value="1"/>
</dbReference>
<protein>
    <submittedName>
        <fullName evidence="3">Site-specific integrase</fullName>
    </submittedName>
</protein>
<keyword evidence="4" id="KW-1185">Reference proteome</keyword>
<dbReference type="RefSeq" id="WP_200487751.1">
    <property type="nucleotide sequence ID" value="NZ_JAEPIV010000055.1"/>
</dbReference>
<proteinExistence type="predicted"/>
<gene>
    <name evidence="3" type="ORF">JJL56_31630</name>
</gene>
<comment type="caution">
    <text evidence="3">The sequence shown here is derived from an EMBL/GenBank/DDBJ whole genome shotgun (WGS) entry which is preliminary data.</text>
</comment>
<evidence type="ECO:0000313" key="3">
    <source>
        <dbReference type="EMBL" id="MBK4723404.1"/>
    </source>
</evidence>
<dbReference type="InterPro" id="IPR013762">
    <property type="entry name" value="Integrase-like_cat_sf"/>
</dbReference>
<dbReference type="PROSITE" id="PS51898">
    <property type="entry name" value="TYR_RECOMBINASE"/>
    <property type="match status" value="1"/>
</dbReference>
<accession>A0ABS1I8K8</accession>
<evidence type="ECO:0000313" key="4">
    <source>
        <dbReference type="Proteomes" id="UP000654452"/>
    </source>
</evidence>
<feature type="domain" description="Tyr recombinase" evidence="2">
    <location>
        <begin position="462"/>
        <end position="668"/>
    </location>
</feature>
<reference evidence="3 4" key="1">
    <citation type="submission" date="2021-01" db="EMBL/GenBank/DDBJ databases">
        <title>Azospirillum sp. YIM DDC1 draft genome.</title>
        <authorList>
            <person name="Wang Y.-X."/>
        </authorList>
    </citation>
    <scope>NUCLEOTIDE SEQUENCE [LARGE SCALE GENOMIC DNA]</scope>
    <source>
        <strain evidence="3 4">YIM DDC1</strain>
    </source>
</reference>
<keyword evidence="1" id="KW-0233">DNA recombination</keyword>
<name>A0ABS1I8K8_9PROT</name>
<dbReference type="Gene3D" id="1.10.443.10">
    <property type="entry name" value="Intergrase catalytic core"/>
    <property type="match status" value="1"/>
</dbReference>
<dbReference type="Gene3D" id="1.10.260.40">
    <property type="entry name" value="lambda repressor-like DNA-binding domains"/>
    <property type="match status" value="1"/>
</dbReference>
<evidence type="ECO:0000259" key="2">
    <source>
        <dbReference type="PROSITE" id="PS51898"/>
    </source>
</evidence>
<dbReference type="InterPro" id="IPR002104">
    <property type="entry name" value="Integrase_catalytic"/>
</dbReference>
<dbReference type="EMBL" id="JAEPIV010000055">
    <property type="protein sequence ID" value="MBK4723404.1"/>
    <property type="molecule type" value="Genomic_DNA"/>
</dbReference>